<evidence type="ECO:0000256" key="10">
    <source>
        <dbReference type="SAM" id="SignalP"/>
    </source>
</evidence>
<evidence type="ECO:0000256" key="9">
    <source>
        <dbReference type="RuleBase" id="RU000461"/>
    </source>
</evidence>
<dbReference type="InterPro" id="IPR050182">
    <property type="entry name" value="Cytochrome_P450_fam2"/>
</dbReference>
<dbReference type="PANTHER" id="PTHR24300">
    <property type="entry name" value="CYTOCHROME P450 508A4-RELATED"/>
    <property type="match status" value="1"/>
</dbReference>
<dbReference type="GO" id="GO:0016712">
    <property type="term" value="F:oxidoreductase activity, acting on paired donors, with incorporation or reduction of molecular oxygen, reduced flavin or flavoprotein as one donor, and incorporation of one atom of oxygen"/>
    <property type="evidence" value="ECO:0007669"/>
    <property type="project" value="TreeGrafter"/>
</dbReference>
<evidence type="ECO:0000313" key="12">
    <source>
        <dbReference type="Proteomes" id="UP000770661"/>
    </source>
</evidence>
<dbReference type="InterPro" id="IPR002401">
    <property type="entry name" value="Cyt_P450_E_grp-I"/>
</dbReference>
<keyword evidence="12" id="KW-1185">Reference proteome</keyword>
<evidence type="ECO:0000256" key="7">
    <source>
        <dbReference type="ARBA" id="ARBA00023033"/>
    </source>
</evidence>
<dbReference type="FunFam" id="1.10.630.10:FF:000036">
    <property type="entry name" value="CYtochrome P450 family"/>
    <property type="match status" value="1"/>
</dbReference>
<dbReference type="GO" id="GO:0008395">
    <property type="term" value="F:steroid hydroxylase activity"/>
    <property type="evidence" value="ECO:0007669"/>
    <property type="project" value="TreeGrafter"/>
</dbReference>
<dbReference type="Proteomes" id="UP000770661">
    <property type="component" value="Unassembled WGS sequence"/>
</dbReference>
<dbReference type="SUPFAM" id="SSF48264">
    <property type="entry name" value="Cytochrome P450"/>
    <property type="match status" value="1"/>
</dbReference>
<accession>A0A8J4XR76</accession>
<feature type="signal peptide" evidence="10">
    <location>
        <begin position="1"/>
        <end position="18"/>
    </location>
</feature>
<gene>
    <name evidence="11" type="primary">CYP15A1</name>
    <name evidence="11" type="ORF">GWK47_023452</name>
</gene>
<feature type="chain" id="PRO_5035181521" evidence="10">
    <location>
        <begin position="19"/>
        <end position="472"/>
    </location>
</feature>
<dbReference type="InterPro" id="IPR001128">
    <property type="entry name" value="Cyt_P450"/>
</dbReference>
<evidence type="ECO:0000256" key="2">
    <source>
        <dbReference type="ARBA" id="ARBA00010617"/>
    </source>
</evidence>
<dbReference type="PROSITE" id="PS00086">
    <property type="entry name" value="CYTOCHROME_P450"/>
    <property type="match status" value="1"/>
</dbReference>
<dbReference type="AlphaFoldDB" id="A0A8J4XR76"/>
<reference evidence="11" key="1">
    <citation type="submission" date="2020-07" db="EMBL/GenBank/DDBJ databases">
        <title>The High-quality genome of the commercially important snow crab, Chionoecetes opilio.</title>
        <authorList>
            <person name="Jeong J.-H."/>
            <person name="Ryu S."/>
        </authorList>
    </citation>
    <scope>NUCLEOTIDE SEQUENCE</scope>
    <source>
        <strain evidence="11">MADBK_172401_WGS</strain>
        <tissue evidence="11">Digestive gland</tissue>
    </source>
</reference>
<comment type="caution">
    <text evidence="11">The sequence shown here is derived from an EMBL/GenBank/DDBJ whole genome shotgun (WGS) entry which is preliminary data.</text>
</comment>
<proteinExistence type="inferred from homology"/>
<dbReference type="GO" id="GO:0005506">
    <property type="term" value="F:iron ion binding"/>
    <property type="evidence" value="ECO:0007669"/>
    <property type="project" value="InterPro"/>
</dbReference>
<dbReference type="EMBL" id="JACEEZ010024490">
    <property type="protein sequence ID" value="KAG0710129.1"/>
    <property type="molecule type" value="Genomic_DNA"/>
</dbReference>
<evidence type="ECO:0000313" key="11">
    <source>
        <dbReference type="EMBL" id="KAG0710129.1"/>
    </source>
</evidence>
<dbReference type="Gene3D" id="1.10.630.10">
    <property type="entry name" value="Cytochrome P450"/>
    <property type="match status" value="1"/>
</dbReference>
<dbReference type="InterPro" id="IPR017972">
    <property type="entry name" value="Cyt_P450_CS"/>
</dbReference>
<evidence type="ECO:0000256" key="6">
    <source>
        <dbReference type="ARBA" id="ARBA00023004"/>
    </source>
</evidence>
<dbReference type="OrthoDB" id="3934656at2759"/>
<comment type="similarity">
    <text evidence="2 9">Belongs to the cytochrome P450 family.</text>
</comment>
<feature type="binding site" description="axial binding residue" evidence="8">
    <location>
        <position position="417"/>
    </location>
    <ligand>
        <name>heme</name>
        <dbReference type="ChEBI" id="CHEBI:30413"/>
    </ligand>
    <ligandPart>
        <name>Fe</name>
        <dbReference type="ChEBI" id="CHEBI:18248"/>
    </ligandPart>
</feature>
<dbReference type="InterPro" id="IPR036396">
    <property type="entry name" value="Cyt_P450_sf"/>
</dbReference>
<dbReference type="Pfam" id="PF00067">
    <property type="entry name" value="p450"/>
    <property type="match status" value="1"/>
</dbReference>
<organism evidence="11 12">
    <name type="scientific">Chionoecetes opilio</name>
    <name type="common">Atlantic snow crab</name>
    <name type="synonym">Cancer opilio</name>
    <dbReference type="NCBI Taxonomy" id="41210"/>
    <lineage>
        <taxon>Eukaryota</taxon>
        <taxon>Metazoa</taxon>
        <taxon>Ecdysozoa</taxon>
        <taxon>Arthropoda</taxon>
        <taxon>Crustacea</taxon>
        <taxon>Multicrustacea</taxon>
        <taxon>Malacostraca</taxon>
        <taxon>Eumalacostraca</taxon>
        <taxon>Eucarida</taxon>
        <taxon>Decapoda</taxon>
        <taxon>Pleocyemata</taxon>
        <taxon>Brachyura</taxon>
        <taxon>Eubrachyura</taxon>
        <taxon>Majoidea</taxon>
        <taxon>Majidae</taxon>
        <taxon>Chionoecetes</taxon>
    </lineage>
</organism>
<dbReference type="PRINTS" id="PR00385">
    <property type="entry name" value="P450"/>
</dbReference>
<evidence type="ECO:0000256" key="1">
    <source>
        <dbReference type="ARBA" id="ARBA00001971"/>
    </source>
</evidence>
<evidence type="ECO:0000256" key="3">
    <source>
        <dbReference type="ARBA" id="ARBA00022617"/>
    </source>
</evidence>
<protein>
    <submittedName>
        <fullName evidence="11">Methyl farnesoate epoxidase</fullName>
    </submittedName>
</protein>
<keyword evidence="10" id="KW-0732">Signal</keyword>
<evidence type="ECO:0000256" key="5">
    <source>
        <dbReference type="ARBA" id="ARBA00023002"/>
    </source>
</evidence>
<evidence type="ECO:0000256" key="4">
    <source>
        <dbReference type="ARBA" id="ARBA00022723"/>
    </source>
</evidence>
<keyword evidence="3 8" id="KW-0349">Heme</keyword>
<keyword evidence="5 9" id="KW-0560">Oxidoreductase</keyword>
<name>A0A8J4XR76_CHIOP</name>
<dbReference type="GO" id="GO:0006805">
    <property type="term" value="P:xenobiotic metabolic process"/>
    <property type="evidence" value="ECO:0007669"/>
    <property type="project" value="TreeGrafter"/>
</dbReference>
<keyword evidence="4 8" id="KW-0479">Metal-binding</keyword>
<dbReference type="GO" id="GO:0005737">
    <property type="term" value="C:cytoplasm"/>
    <property type="evidence" value="ECO:0007669"/>
    <property type="project" value="TreeGrafter"/>
</dbReference>
<dbReference type="GO" id="GO:0006082">
    <property type="term" value="P:organic acid metabolic process"/>
    <property type="evidence" value="ECO:0007669"/>
    <property type="project" value="TreeGrafter"/>
</dbReference>
<dbReference type="PANTHER" id="PTHR24300:SF376">
    <property type="entry name" value="CYTOCHROME P450 15A1"/>
    <property type="match status" value="1"/>
</dbReference>
<keyword evidence="7 9" id="KW-0503">Monooxygenase</keyword>
<dbReference type="GO" id="GO:0020037">
    <property type="term" value="F:heme binding"/>
    <property type="evidence" value="ECO:0007669"/>
    <property type="project" value="InterPro"/>
</dbReference>
<keyword evidence="6 8" id="KW-0408">Iron</keyword>
<dbReference type="PRINTS" id="PR00463">
    <property type="entry name" value="EP450I"/>
</dbReference>
<comment type="cofactor">
    <cofactor evidence="1 8">
        <name>heme</name>
        <dbReference type="ChEBI" id="CHEBI:30413"/>
    </cofactor>
</comment>
<sequence>MWLVVVVILVGLLYLGMRKPRGYPPGPPRLPLLGFLPFLDSHLPHKQMWRLSDTYGPVVGLYFGTQPAVVVNGWEAVKEALQNDDLNGRPENVATVIQYGFQGGVMFSEGELWKEQRRFALHQFRNLGFGKKSHEAIVHDEVRELLKEIGSAKGSISLPGMLGVSAINILWAILGGNRFERSDGRLWDLVERLNIVFRAGEISGGIVQSFPFLRHVFPKSHSFNTVLDGLFQVDNFIKANYPKDFIDIYLNEMEKQKDDSSTTFTEKQLLATCTDIFNAGTETGSATLSFGILLLTLNPEVMRKVQAELDEVVGRSRMPSLEDRTKLAYSDATLSEVLRIRSAAPITVPHKATKDTTVQGCRIPADTMMLVNLYSVVMDPEYWQDPETFRPERFLNPDGTARKDERLIVFGKGRRACLGEALARMTSFVLFTTLLQNFDFSLDPAVPVPNTEGKSGFTLGPPEFRVFAKPRS</sequence>
<evidence type="ECO:0000256" key="8">
    <source>
        <dbReference type="PIRSR" id="PIRSR602401-1"/>
    </source>
</evidence>